<sequence>MRQAMKVEHIEAKDIKVGDFVLTKSSLDNGIVYGDTVSQRYEYDEITYINYGDMYWANTTVISVIRPEA</sequence>
<proteinExistence type="predicted"/>
<gene>
    <name evidence="1" type="ORF">PBI_VOHMINGHAZI_97</name>
</gene>
<accession>A0A097BXK6</accession>
<name>A0A097BXK6_9CAUD</name>
<dbReference type="KEGG" id="vg:26795365"/>
<dbReference type="RefSeq" id="YP_009224219.1">
    <property type="nucleotide sequence ID" value="NC_029077.1"/>
</dbReference>
<reference evidence="1 2" key="1">
    <citation type="submission" date="2014-08" db="EMBL/GenBank/DDBJ databases">
        <authorList>
            <person name="Baker A.R."/>
            <person name="Burr A.R."/>
            <person name="Dasin A.T."/>
            <person name="Garcia J.E."/>
            <person name="Guerrero B.J."/>
            <person name="Jones M.I."/>
            <person name="Kim J.T."/>
            <person name="Rockwood T.C."/>
            <person name="Shen A.C.Y."/>
            <person name="Stoddart K.E."/>
            <person name="Truong Q.M."/>
            <person name="Villegas R.L."/>
            <person name="Walker J.M."/>
            <person name="Bhuiyan S."/>
            <person name="Benjamin R.C."/>
            <person name="Hughes L.E."/>
            <person name="Hale R.H."/>
            <person name="Visi D.H."/>
            <person name="Allen M.S."/>
            <person name="Anders K.R."/>
            <person name="Braun M.A."/>
            <person name="Delesalle V.A."/>
            <person name="Ware V.C."/>
            <person name="Bradley K.W."/>
            <person name="Barker L.P."/>
            <person name="Asai D.J."/>
            <person name="Bowman C.A."/>
            <person name="Russell D.A."/>
            <person name="Pope W.H."/>
            <person name="Jacobs-Sera D."/>
            <person name="Hendrix R.W."/>
            <person name="Hatfull G.F."/>
        </authorList>
    </citation>
    <scope>NUCLEOTIDE SEQUENCE [LARGE SCALE GENOMIC DNA]</scope>
</reference>
<dbReference type="EMBL" id="KM401838">
    <property type="protein sequence ID" value="AIS73670.1"/>
    <property type="molecule type" value="Genomic_DNA"/>
</dbReference>
<evidence type="ECO:0000313" key="1">
    <source>
        <dbReference type="EMBL" id="AIS73670.1"/>
    </source>
</evidence>
<dbReference type="OrthoDB" id="22700at10239"/>
<evidence type="ECO:0000313" key="2">
    <source>
        <dbReference type="Proteomes" id="UP000029887"/>
    </source>
</evidence>
<organism evidence="1 2">
    <name type="scientific">Mycobacterium phage VohminGhazi</name>
    <dbReference type="NCBI Taxonomy" id="1542912"/>
    <lineage>
        <taxon>Viruses</taxon>
        <taxon>Duplodnaviria</taxon>
        <taxon>Heunggongvirae</taxon>
        <taxon>Uroviricota</taxon>
        <taxon>Caudoviricetes</taxon>
        <taxon>Gladiatorvirus</taxon>
        <taxon>Gladiatorvirus ericB</taxon>
    </lineage>
</organism>
<dbReference type="Proteomes" id="UP000029887">
    <property type="component" value="Segment"/>
</dbReference>
<protein>
    <submittedName>
        <fullName evidence="1">Uncharacterized protein</fullName>
    </submittedName>
</protein>
<dbReference type="GeneID" id="26795365"/>